<dbReference type="EMBL" id="BK010582">
    <property type="protein sequence ID" value="DAC77205.1"/>
    <property type="molecule type" value="Genomic_DNA"/>
</dbReference>
<organism evidence="4">
    <name type="scientific">Serratia marcescens</name>
    <dbReference type="NCBI Taxonomy" id="615"/>
    <lineage>
        <taxon>Bacteria</taxon>
        <taxon>Pseudomonadati</taxon>
        <taxon>Pseudomonadota</taxon>
        <taxon>Gammaproteobacteria</taxon>
        <taxon>Enterobacterales</taxon>
        <taxon>Yersiniaceae</taxon>
        <taxon>Serratia</taxon>
    </lineage>
</organism>
<evidence type="ECO:0000313" key="2">
    <source>
        <dbReference type="EMBL" id="DAC77117.1"/>
    </source>
</evidence>
<name>A0A4P3AG27_SERMA</name>
<dbReference type="EMBL" id="BK010580">
    <property type="protein sequence ID" value="DAC77117.1"/>
    <property type="molecule type" value="Genomic_DNA"/>
</dbReference>
<protein>
    <submittedName>
        <fullName evidence="4">Uncharacterized protein</fullName>
    </submittedName>
</protein>
<accession>A0A4P3AG27</accession>
<proteinExistence type="predicted"/>
<reference evidence="4" key="1">
    <citation type="journal article" date="2019" name="J. Antimicrob. Chemother.">
        <title>SME-4-producing Serratia marcescens from Argentina belonging to clade 2 of the S. marcescens phylogeny.</title>
        <authorList>
            <person name="Dabos L."/>
            <person name="Patino-Navarrete R."/>
            <person name="Nastro M."/>
            <person name="Famiglietti A."/>
            <person name="Glaser P."/>
            <person name="Rodriguez C.H."/>
            <person name="Naas T."/>
        </authorList>
    </citation>
    <scope>NUCLEOTIDE SEQUENCE</scope>
    <source>
        <strain evidence="1">D-1</strain>
        <strain evidence="2">D-2</strain>
        <strain evidence="3">D-3</strain>
        <strain evidence="4">MGH315</strain>
        <strain evidence="5">UCI88</strain>
    </source>
</reference>
<evidence type="ECO:0000313" key="4">
    <source>
        <dbReference type="EMBL" id="DAC77205.1"/>
    </source>
</evidence>
<evidence type="ECO:0000313" key="3">
    <source>
        <dbReference type="EMBL" id="DAC77161.1"/>
    </source>
</evidence>
<dbReference type="AntiFam" id="ANF00031">
    <property type="entry name" value="Antisense to tmRNA"/>
</dbReference>
<dbReference type="EMBL" id="BK010581">
    <property type="protein sequence ID" value="DAC77161.1"/>
    <property type="molecule type" value="Genomic_DNA"/>
</dbReference>
<dbReference type="EMBL" id="BK010579">
    <property type="protein sequence ID" value="DAC77073.1"/>
    <property type="molecule type" value="Genomic_DNA"/>
</dbReference>
<sequence length="57" mass="6942">MRVFRTSPDLSGNTRIIIWWSWRELNPRPKLLHRRHYMLSPIFTFAGQLRMDTLLTD</sequence>
<dbReference type="AlphaFoldDB" id="A0A4P3AG27"/>
<dbReference type="EMBL" id="BK010583">
    <property type="protein sequence ID" value="DAC77250.1"/>
    <property type="molecule type" value="Genomic_DNA"/>
</dbReference>
<evidence type="ECO:0000313" key="5">
    <source>
        <dbReference type="EMBL" id="DAC77250.1"/>
    </source>
</evidence>
<evidence type="ECO:0000313" key="1">
    <source>
        <dbReference type="EMBL" id="DAC77073.1"/>
    </source>
</evidence>